<reference evidence="1 2" key="1">
    <citation type="submission" date="2019-01" db="EMBL/GenBank/DDBJ databases">
        <title>Vibrio BEI176 sp. nov, a marine bacterium isolated from China: eastern marignal seas.</title>
        <authorList>
            <person name="Li B."/>
        </authorList>
    </citation>
    <scope>NUCLEOTIDE SEQUENCE [LARGE SCALE GENOMIC DNA]</scope>
    <source>
        <strain evidence="1 2">BEI176</strain>
    </source>
</reference>
<dbReference type="OrthoDB" id="332228at2"/>
<comment type="caution">
    <text evidence="1">The sequence shown here is derived from an EMBL/GenBank/DDBJ whole genome shotgun (WGS) entry which is preliminary data.</text>
</comment>
<proteinExistence type="predicted"/>
<name>A0A4Y8W989_9VIBR</name>
<dbReference type="EMBL" id="SATR01000193">
    <property type="protein sequence ID" value="TFH88948.1"/>
    <property type="molecule type" value="Genomic_DNA"/>
</dbReference>
<dbReference type="AlphaFoldDB" id="A0A4Y8W989"/>
<evidence type="ECO:0000313" key="1">
    <source>
        <dbReference type="EMBL" id="TFH88948.1"/>
    </source>
</evidence>
<evidence type="ECO:0000313" key="2">
    <source>
        <dbReference type="Proteomes" id="UP000297753"/>
    </source>
</evidence>
<keyword evidence="2" id="KW-1185">Reference proteome</keyword>
<dbReference type="Proteomes" id="UP000297753">
    <property type="component" value="Unassembled WGS sequence"/>
</dbReference>
<protein>
    <submittedName>
        <fullName evidence="1">Uncharacterized protein</fullName>
    </submittedName>
</protein>
<dbReference type="NCBIfam" id="NF041374">
    <property type="entry name" value="GDCCVxC"/>
    <property type="match status" value="1"/>
</dbReference>
<sequence length="69" mass="7576">MKTELESELVCPKCGHKSREVMPTDSCLYFYECKGCGELLKPKAGDCCVFCSYGSVPCPPIQEQGKCCS</sequence>
<accession>A0A4Y8W989</accession>
<organism evidence="1 2">
    <name type="scientific">Vibrio ouci</name>
    <dbReference type="NCBI Taxonomy" id="2499078"/>
    <lineage>
        <taxon>Bacteria</taxon>
        <taxon>Pseudomonadati</taxon>
        <taxon>Pseudomonadota</taxon>
        <taxon>Gammaproteobacteria</taxon>
        <taxon>Vibrionales</taxon>
        <taxon>Vibrionaceae</taxon>
        <taxon>Vibrio</taxon>
    </lineage>
</organism>
<dbReference type="RefSeq" id="WP_134837776.1">
    <property type="nucleotide sequence ID" value="NZ_SATR01000193.1"/>
</dbReference>
<gene>
    <name evidence="1" type="ORF">ELS82_25055</name>
</gene>
<dbReference type="InterPro" id="IPR047677">
    <property type="entry name" value="GDCCVxC"/>
</dbReference>